<evidence type="ECO:0000313" key="8">
    <source>
        <dbReference type="EnsemblMetazoa" id="tetur16g02800.1"/>
    </source>
</evidence>
<proteinExistence type="inferred from homology"/>
<dbReference type="STRING" id="32264.T1KP00"/>
<dbReference type="GO" id="GO:0006397">
    <property type="term" value="P:mRNA processing"/>
    <property type="evidence" value="ECO:0007669"/>
    <property type="project" value="UniProtKB-KW"/>
</dbReference>
<dbReference type="CDD" id="cd12743">
    <property type="entry name" value="RRM3_Fusilli"/>
    <property type="match status" value="1"/>
</dbReference>
<keyword evidence="5" id="KW-0508">mRNA splicing</keyword>
<keyword evidence="9" id="KW-1185">Reference proteome</keyword>
<dbReference type="GO" id="GO:0008380">
    <property type="term" value="P:RNA splicing"/>
    <property type="evidence" value="ECO:0007669"/>
    <property type="project" value="UniProtKB-KW"/>
</dbReference>
<organism evidence="8 9">
    <name type="scientific">Tetranychus urticae</name>
    <name type="common">Two-spotted spider mite</name>
    <dbReference type="NCBI Taxonomy" id="32264"/>
    <lineage>
        <taxon>Eukaryota</taxon>
        <taxon>Metazoa</taxon>
        <taxon>Ecdysozoa</taxon>
        <taxon>Arthropoda</taxon>
        <taxon>Chelicerata</taxon>
        <taxon>Arachnida</taxon>
        <taxon>Acari</taxon>
        <taxon>Acariformes</taxon>
        <taxon>Trombidiformes</taxon>
        <taxon>Prostigmata</taxon>
        <taxon>Eleutherengona</taxon>
        <taxon>Raphignathae</taxon>
        <taxon>Tetranychoidea</taxon>
        <taxon>Tetranychidae</taxon>
        <taxon>Tetranychus</taxon>
    </lineage>
</organism>
<comment type="similarity">
    <text evidence="1">Belongs to the ESRP family.</text>
</comment>
<keyword evidence="3" id="KW-0677">Repeat</keyword>
<reference evidence="9" key="1">
    <citation type="submission" date="2011-08" db="EMBL/GenBank/DDBJ databases">
        <authorList>
            <person name="Rombauts S."/>
        </authorList>
    </citation>
    <scope>NUCLEOTIDE SEQUENCE</scope>
    <source>
        <strain evidence="9">London</strain>
    </source>
</reference>
<accession>T1KP00</accession>
<dbReference type="PANTHER" id="PTHR13976">
    <property type="entry name" value="HETEROGENEOUS NUCLEAR RIBONUCLEOPROTEIN-RELATED"/>
    <property type="match status" value="1"/>
</dbReference>
<protein>
    <recommendedName>
        <fullName evidence="7">RRM domain-containing protein</fullName>
    </recommendedName>
</protein>
<evidence type="ECO:0000256" key="3">
    <source>
        <dbReference type="ARBA" id="ARBA00022737"/>
    </source>
</evidence>
<dbReference type="EMBL" id="CAEY01000280">
    <property type="status" value="NOT_ANNOTATED_CDS"/>
    <property type="molecule type" value="Genomic_DNA"/>
</dbReference>
<dbReference type="Gene3D" id="3.30.70.330">
    <property type="match status" value="3"/>
</dbReference>
<evidence type="ECO:0000256" key="4">
    <source>
        <dbReference type="ARBA" id="ARBA00022884"/>
    </source>
</evidence>
<dbReference type="InterPro" id="IPR035979">
    <property type="entry name" value="RBD_domain_sf"/>
</dbReference>
<keyword evidence="2" id="KW-0507">mRNA processing</keyword>
<evidence type="ECO:0000313" key="9">
    <source>
        <dbReference type="Proteomes" id="UP000015104"/>
    </source>
</evidence>
<evidence type="ECO:0000259" key="7">
    <source>
        <dbReference type="PROSITE" id="PS50102"/>
    </source>
</evidence>
<keyword evidence="4 6" id="KW-0694">RNA-binding</keyword>
<evidence type="ECO:0000256" key="5">
    <source>
        <dbReference type="ARBA" id="ARBA00023187"/>
    </source>
</evidence>
<dbReference type="PROSITE" id="PS50102">
    <property type="entry name" value="RRM"/>
    <property type="match status" value="1"/>
</dbReference>
<dbReference type="AlphaFoldDB" id="T1KP00"/>
<dbReference type="Proteomes" id="UP000015104">
    <property type="component" value="Unassembled WGS sequence"/>
</dbReference>
<dbReference type="Pfam" id="PF00076">
    <property type="entry name" value="RRM_1"/>
    <property type="match status" value="1"/>
</dbReference>
<dbReference type="InterPro" id="IPR050666">
    <property type="entry name" value="ESRP"/>
</dbReference>
<evidence type="ECO:0000256" key="1">
    <source>
        <dbReference type="ARBA" id="ARBA00008866"/>
    </source>
</evidence>
<dbReference type="eggNOG" id="KOG1365">
    <property type="taxonomic scope" value="Eukaryota"/>
</dbReference>
<dbReference type="HOGENOM" id="CLU_008009_2_2_1"/>
<dbReference type="SMART" id="SM00360">
    <property type="entry name" value="RRM"/>
    <property type="match status" value="3"/>
</dbReference>
<reference evidence="8" key="2">
    <citation type="submission" date="2015-06" db="UniProtKB">
        <authorList>
            <consortium name="EnsemblMetazoa"/>
        </authorList>
    </citation>
    <scope>IDENTIFICATION</scope>
</reference>
<dbReference type="InterPro" id="IPR012337">
    <property type="entry name" value="RNaseH-like_sf"/>
</dbReference>
<dbReference type="InterPro" id="IPR000504">
    <property type="entry name" value="RRM_dom"/>
</dbReference>
<evidence type="ECO:0000256" key="6">
    <source>
        <dbReference type="PROSITE-ProRule" id="PRU00176"/>
    </source>
</evidence>
<dbReference type="FunFam" id="3.30.70.330:FF:000041">
    <property type="entry name" value="Epithelial splicing regulatory protein 1"/>
    <property type="match status" value="1"/>
</dbReference>
<feature type="domain" description="RRM" evidence="7">
    <location>
        <begin position="328"/>
        <end position="411"/>
    </location>
</feature>
<dbReference type="Gene3D" id="3.30.420.10">
    <property type="entry name" value="Ribonuclease H-like superfamily/Ribonuclease H"/>
    <property type="match status" value="1"/>
</dbReference>
<sequence>MSTTPTTTKYLVVVYVVTSGLDEGDLGSDEEEIVLLTWLVIDVTNCKVVAVHCKYVKPRSADVNVNVLSDVARTKFGLTEDLIKSGQPLEQVVEEFDQYAKSKLQCDGGRSFRLITDGQLHLRQVIHPEACKKGITLPDYFHSFHDLKKEFRKFYRNNDFQTIDEMLNYLSIEPDGSADCAIRKIQNLAKIIIRLATDGHTFNEPELIAERLEPGICSKNELVDGNTVVRARGLPWQSSDQDVAKFFKGLNIGKGGVALCLSPLGRRNGEALVRFVNQEHRDMALKRHKHHIGQRYIEVYRASGEDFVEVAGGKNNEAFQFLSKGAQVIVRMRGLPYDCTDQKVIDFFASGKNGCEVMDGTEGVLFVRRGDGRPTGDAFVLFESEEMAIKALHKHRESIGSRYIELFRSSTAEVQQVLNRAMDFRSSCETNSLNLPQIPLIPHQLLPSGSRRDCIRLRGLPYEAQVEQILEFLGEYANNIVFRGVHMVYNAQGQPSGEAFIQMDSEQSAAQAATQRHHKYMSFGKKQRYIEVFQCSIDDMNLVLTGGVPLQRHLQTTGTILPSPYRAYPYLGGGPVLPAGTVTAATAALTTGAAGVHPTSYYHPIIYWPYPSPPVSPTTYYTHSGPTMMTSECIQIPRNGAGDGLVTFPPRVEAERAIQEKNRANIGNRCIELYLA</sequence>
<dbReference type="InterPro" id="IPR012677">
    <property type="entry name" value="Nucleotide-bd_a/b_plait_sf"/>
</dbReference>
<dbReference type="GO" id="GO:0003723">
    <property type="term" value="F:RNA binding"/>
    <property type="evidence" value="ECO:0007669"/>
    <property type="project" value="UniProtKB-UniRule"/>
</dbReference>
<dbReference type="InterPro" id="IPR036397">
    <property type="entry name" value="RNaseH_sf"/>
</dbReference>
<name>T1KP00_TETUR</name>
<dbReference type="SUPFAM" id="SSF54928">
    <property type="entry name" value="RNA-binding domain, RBD"/>
    <property type="match status" value="2"/>
</dbReference>
<dbReference type="EMBL" id="CAEY01000279">
    <property type="status" value="NOT_ANNOTATED_CDS"/>
    <property type="molecule type" value="Genomic_DNA"/>
</dbReference>
<dbReference type="SUPFAM" id="SSF53098">
    <property type="entry name" value="Ribonuclease H-like"/>
    <property type="match status" value="1"/>
</dbReference>
<dbReference type="EMBL" id="CAEY01000281">
    <property type="status" value="NOT_ANNOTATED_CDS"/>
    <property type="molecule type" value="Genomic_DNA"/>
</dbReference>
<evidence type="ECO:0000256" key="2">
    <source>
        <dbReference type="ARBA" id="ARBA00022664"/>
    </source>
</evidence>
<dbReference type="EnsemblMetazoa" id="tetur16g02800.1">
    <property type="protein sequence ID" value="tetur16g02800.1"/>
    <property type="gene ID" value="tetur16g02800"/>
</dbReference>